<dbReference type="GO" id="GO:0005634">
    <property type="term" value="C:nucleus"/>
    <property type="evidence" value="ECO:0007669"/>
    <property type="project" value="UniProtKB-SubCell"/>
</dbReference>
<keyword evidence="5" id="KW-1185">Reference proteome</keyword>
<evidence type="ECO:0000259" key="3">
    <source>
        <dbReference type="PROSITE" id="PS50071"/>
    </source>
</evidence>
<evidence type="ECO:0000256" key="2">
    <source>
        <dbReference type="SAM" id="MobiDB-lite"/>
    </source>
</evidence>
<gene>
    <name evidence="4" type="ORF">T265_06348</name>
</gene>
<comment type="subcellular location">
    <subcellularLocation>
        <location evidence="1">Nucleus</location>
    </subcellularLocation>
</comment>
<dbReference type="PROSITE" id="PS50071">
    <property type="entry name" value="HOMEOBOX_2"/>
    <property type="match status" value="1"/>
</dbReference>
<dbReference type="CDD" id="cd00086">
    <property type="entry name" value="homeodomain"/>
    <property type="match status" value="1"/>
</dbReference>
<evidence type="ECO:0000313" key="5">
    <source>
        <dbReference type="Proteomes" id="UP000054324"/>
    </source>
</evidence>
<dbReference type="Proteomes" id="UP000054324">
    <property type="component" value="Unassembled WGS sequence"/>
</dbReference>
<dbReference type="CTD" id="20320530"/>
<dbReference type="RefSeq" id="XP_009169845.1">
    <property type="nucleotide sequence ID" value="XM_009171581.1"/>
</dbReference>
<dbReference type="AlphaFoldDB" id="A0A074ZSS8"/>
<dbReference type="InterPro" id="IPR009057">
    <property type="entry name" value="Homeodomain-like_sf"/>
</dbReference>
<dbReference type="STRING" id="6198.A0A074ZSS8"/>
<protein>
    <recommendedName>
        <fullName evidence="3">Homeobox domain-containing protein</fullName>
    </recommendedName>
</protein>
<organism evidence="4 5">
    <name type="scientific">Opisthorchis viverrini</name>
    <name type="common">Southeast Asian liver fluke</name>
    <dbReference type="NCBI Taxonomy" id="6198"/>
    <lineage>
        <taxon>Eukaryota</taxon>
        <taxon>Metazoa</taxon>
        <taxon>Spiralia</taxon>
        <taxon>Lophotrochozoa</taxon>
        <taxon>Platyhelminthes</taxon>
        <taxon>Trematoda</taxon>
        <taxon>Digenea</taxon>
        <taxon>Opisthorchiida</taxon>
        <taxon>Opisthorchiata</taxon>
        <taxon>Opisthorchiidae</taxon>
        <taxon>Opisthorchis</taxon>
    </lineage>
</organism>
<dbReference type="SUPFAM" id="SSF46689">
    <property type="entry name" value="Homeodomain-like"/>
    <property type="match status" value="1"/>
</dbReference>
<keyword evidence="1" id="KW-0238">DNA-binding</keyword>
<feature type="compositionally biased region" description="Polar residues" evidence="2">
    <location>
        <begin position="88"/>
        <end position="98"/>
    </location>
</feature>
<dbReference type="GeneID" id="20320530"/>
<proteinExistence type="predicted"/>
<feature type="DNA-binding region" description="Homeobox" evidence="1">
    <location>
        <begin position="61"/>
        <end position="74"/>
    </location>
</feature>
<sequence>MRRPGAAHSVAWKHYKREIQLGSRSVSRKGLIIVQIFNILLGPHRPRAHNLPEALSFLVKIWFQNRRMKWRTFRQRSSSPHSGGLKATRNTSPSSVNSRVMFPPDHACLFGEFKLAFEQDQPSFDIRVPSSEDTLKNSS</sequence>
<evidence type="ECO:0000256" key="1">
    <source>
        <dbReference type="PROSITE-ProRule" id="PRU00108"/>
    </source>
</evidence>
<keyword evidence="1" id="KW-0539">Nucleus</keyword>
<dbReference type="OrthoDB" id="2019763at2759"/>
<evidence type="ECO:0000313" key="4">
    <source>
        <dbReference type="EMBL" id="KER26435.1"/>
    </source>
</evidence>
<dbReference type="Gene3D" id="1.10.10.60">
    <property type="entry name" value="Homeodomain-like"/>
    <property type="match status" value="1"/>
</dbReference>
<dbReference type="GO" id="GO:0003677">
    <property type="term" value="F:DNA binding"/>
    <property type="evidence" value="ECO:0007669"/>
    <property type="project" value="UniProtKB-UniRule"/>
</dbReference>
<feature type="region of interest" description="Disordered" evidence="2">
    <location>
        <begin position="73"/>
        <end position="99"/>
    </location>
</feature>
<name>A0A074ZSS8_OPIVI</name>
<feature type="domain" description="Homeobox" evidence="3">
    <location>
        <begin position="59"/>
        <end position="73"/>
    </location>
</feature>
<reference evidence="4 5" key="1">
    <citation type="submission" date="2013-11" db="EMBL/GenBank/DDBJ databases">
        <title>Opisthorchis viverrini - life in the bile duct.</title>
        <authorList>
            <person name="Young N.D."/>
            <person name="Nagarajan N."/>
            <person name="Lin S.J."/>
            <person name="Korhonen P.K."/>
            <person name="Jex A.R."/>
            <person name="Hall R.S."/>
            <person name="Safavi-Hemami H."/>
            <person name="Kaewkong W."/>
            <person name="Bertrand D."/>
            <person name="Gao S."/>
            <person name="Seet Q."/>
            <person name="Wongkham S."/>
            <person name="Teh B.T."/>
            <person name="Wongkham C."/>
            <person name="Intapan P.M."/>
            <person name="Maleewong W."/>
            <person name="Yang X."/>
            <person name="Hu M."/>
            <person name="Wang Z."/>
            <person name="Hofmann A."/>
            <person name="Sternberg P.W."/>
            <person name="Tan P."/>
            <person name="Wang J."/>
            <person name="Gasser R.B."/>
        </authorList>
    </citation>
    <scope>NUCLEOTIDE SEQUENCE [LARGE SCALE GENOMIC DNA]</scope>
</reference>
<keyword evidence="1" id="KW-0371">Homeobox</keyword>
<dbReference type="InterPro" id="IPR001356">
    <property type="entry name" value="HD"/>
</dbReference>
<dbReference type="EMBL" id="KL596748">
    <property type="protein sequence ID" value="KER26435.1"/>
    <property type="molecule type" value="Genomic_DNA"/>
</dbReference>
<dbReference type="KEGG" id="ovi:T265_06348"/>
<accession>A0A074ZSS8</accession>